<keyword evidence="12" id="KW-1185">Reference proteome</keyword>
<dbReference type="GO" id="GO:0051082">
    <property type="term" value="F:unfolded protein binding"/>
    <property type="evidence" value="ECO:0007669"/>
    <property type="project" value="InterPro"/>
</dbReference>
<name>K1WGX3_TRIAC</name>
<dbReference type="GO" id="GO:0005759">
    <property type="term" value="C:mitochondrial matrix"/>
    <property type="evidence" value="ECO:0007669"/>
    <property type="project" value="UniProtKB-SubCell"/>
</dbReference>
<dbReference type="eggNOG" id="KOG0102">
    <property type="taxonomic scope" value="Eukaryota"/>
</dbReference>
<dbReference type="HAMAP" id="MF_00332">
    <property type="entry name" value="DnaK"/>
    <property type="match status" value="1"/>
</dbReference>
<dbReference type="FunFam" id="3.30.420.40:FF:000020">
    <property type="entry name" value="Chaperone protein HscA homolog"/>
    <property type="match status" value="1"/>
</dbReference>
<keyword evidence="6" id="KW-0496">Mitochondrion</keyword>
<dbReference type="InParanoid" id="K1WGX3"/>
<comment type="similarity">
    <text evidence="2 9">Belongs to the heat shock protein 70 family.</text>
</comment>
<dbReference type="InterPro" id="IPR013126">
    <property type="entry name" value="Hsp_70_fam"/>
</dbReference>
<evidence type="ECO:0000256" key="5">
    <source>
        <dbReference type="ARBA" id="ARBA00022946"/>
    </source>
</evidence>
<dbReference type="Gene3D" id="2.60.34.10">
    <property type="entry name" value="Substrate Binding Domain Of DNAk, Chain A, domain 1"/>
    <property type="match status" value="2"/>
</dbReference>
<dbReference type="InterPro" id="IPR018181">
    <property type="entry name" value="Heat_shock_70_CS"/>
</dbReference>
<feature type="region of interest" description="Disordered" evidence="10">
    <location>
        <begin position="740"/>
        <end position="762"/>
    </location>
</feature>
<keyword evidence="4 9" id="KW-0067">ATP-binding</keyword>
<dbReference type="OMA" id="GREQKMT"/>
<dbReference type="NCBIfam" id="TIGR02350">
    <property type="entry name" value="prok_dnaK"/>
    <property type="match status" value="1"/>
</dbReference>
<dbReference type="PROSITE" id="PS00329">
    <property type="entry name" value="HSP70_2"/>
    <property type="match status" value="1"/>
</dbReference>
<dbReference type="InterPro" id="IPR012725">
    <property type="entry name" value="Chaperone_DnaK"/>
</dbReference>
<dbReference type="InterPro" id="IPR029047">
    <property type="entry name" value="HSP70_peptide-bd_sf"/>
</dbReference>
<dbReference type="SUPFAM" id="SSF100920">
    <property type="entry name" value="Heat shock protein 70kD (HSP70), peptide-binding domain"/>
    <property type="match status" value="2"/>
</dbReference>
<dbReference type="FunFam" id="2.60.34.10:FF:000014">
    <property type="entry name" value="Chaperone protein DnaK HSP70"/>
    <property type="match status" value="1"/>
</dbReference>
<dbReference type="Pfam" id="PF00012">
    <property type="entry name" value="HSP70"/>
    <property type="match status" value="1"/>
</dbReference>
<dbReference type="PRINTS" id="PR00301">
    <property type="entry name" value="HEATSHOCK70"/>
</dbReference>
<keyword evidence="3 9" id="KW-0547">Nucleotide-binding</keyword>
<evidence type="ECO:0000256" key="7">
    <source>
        <dbReference type="ARBA" id="ARBA00059314"/>
    </source>
</evidence>
<dbReference type="Proteomes" id="UP000006757">
    <property type="component" value="Unassembled WGS sequence"/>
</dbReference>
<dbReference type="Gene3D" id="3.90.640.10">
    <property type="entry name" value="Actin, Chain A, domain 4"/>
    <property type="match status" value="1"/>
</dbReference>
<dbReference type="FunCoup" id="K1WGX3">
    <property type="interactions" value="535"/>
</dbReference>
<organism evidence="11 12">
    <name type="scientific">Trichosporon asahii var. asahii (strain CBS 8904)</name>
    <name type="common">Yeast</name>
    <dbReference type="NCBI Taxonomy" id="1220162"/>
    <lineage>
        <taxon>Eukaryota</taxon>
        <taxon>Fungi</taxon>
        <taxon>Dikarya</taxon>
        <taxon>Basidiomycota</taxon>
        <taxon>Agaricomycotina</taxon>
        <taxon>Tremellomycetes</taxon>
        <taxon>Trichosporonales</taxon>
        <taxon>Trichosporonaceae</taxon>
        <taxon>Trichosporon</taxon>
    </lineage>
</organism>
<evidence type="ECO:0000256" key="3">
    <source>
        <dbReference type="ARBA" id="ARBA00022741"/>
    </source>
</evidence>
<dbReference type="FunFam" id="1.20.1270.10:FF:000007">
    <property type="entry name" value="Heat shock protein, mitochondrial"/>
    <property type="match status" value="1"/>
</dbReference>
<dbReference type="InterPro" id="IPR043129">
    <property type="entry name" value="ATPase_NBD"/>
</dbReference>
<evidence type="ECO:0000256" key="1">
    <source>
        <dbReference type="ARBA" id="ARBA00004305"/>
    </source>
</evidence>
<comment type="subcellular location">
    <subcellularLocation>
        <location evidence="1">Mitochondrion matrix</location>
    </subcellularLocation>
</comment>
<dbReference type="EMBL" id="AMBO01000334">
    <property type="protein sequence ID" value="EKD00689.1"/>
    <property type="molecule type" value="Genomic_DNA"/>
</dbReference>
<dbReference type="PROSITE" id="PS00297">
    <property type="entry name" value="HSP70_1"/>
    <property type="match status" value="1"/>
</dbReference>
<evidence type="ECO:0000313" key="11">
    <source>
        <dbReference type="EMBL" id="EKD00689.1"/>
    </source>
</evidence>
<comment type="caution">
    <text evidence="11">The sequence shown here is derived from an EMBL/GenBank/DDBJ whole genome shotgun (WGS) entry which is preliminary data.</text>
</comment>
<gene>
    <name evidence="11" type="ORF">A1Q2_04881</name>
</gene>
<proteinExistence type="inferred from homology"/>
<dbReference type="STRING" id="1220162.K1WGX3"/>
<dbReference type="Gene3D" id="1.20.1270.10">
    <property type="match status" value="1"/>
</dbReference>
<dbReference type="PANTHER" id="PTHR19375">
    <property type="entry name" value="HEAT SHOCK PROTEIN 70KDA"/>
    <property type="match status" value="1"/>
</dbReference>
<dbReference type="SUPFAM" id="SSF53067">
    <property type="entry name" value="Actin-like ATPase domain"/>
    <property type="match status" value="2"/>
</dbReference>
<dbReference type="GO" id="GO:0140662">
    <property type="term" value="F:ATP-dependent protein folding chaperone"/>
    <property type="evidence" value="ECO:0007669"/>
    <property type="project" value="InterPro"/>
</dbReference>
<keyword evidence="5" id="KW-0809">Transit peptide</keyword>
<dbReference type="GO" id="GO:0005524">
    <property type="term" value="F:ATP binding"/>
    <property type="evidence" value="ECO:0007669"/>
    <property type="project" value="UniProtKB-KW"/>
</dbReference>
<dbReference type="InterPro" id="IPR029048">
    <property type="entry name" value="HSP70_C_sf"/>
</dbReference>
<evidence type="ECO:0000256" key="2">
    <source>
        <dbReference type="ARBA" id="ARBA00007381"/>
    </source>
</evidence>
<comment type="function">
    <text evidence="7">Required for the assembly of iron-sulfur (Fe/S) clusters in mitochondria. Assisted by the DnaJ-like co-chaperone jac1 and the nucleotide exchange factor mge1, it mediates ATP-dependent Fe-S cluster transfer from the scaffold proteins isu1/isu2 to grx5.</text>
</comment>
<dbReference type="PROSITE" id="PS01036">
    <property type="entry name" value="HSP70_3"/>
    <property type="match status" value="1"/>
</dbReference>
<accession>K1WGX3</accession>
<dbReference type="HOGENOM" id="CLU_005965_2_1_1"/>
<dbReference type="Gene3D" id="3.30.420.40">
    <property type="match status" value="2"/>
</dbReference>
<dbReference type="FunFam" id="3.30.420.40:FF:000004">
    <property type="entry name" value="Molecular chaperone DnaK"/>
    <property type="match status" value="1"/>
</dbReference>
<dbReference type="NCBIfam" id="NF001413">
    <property type="entry name" value="PRK00290.1"/>
    <property type="match status" value="1"/>
</dbReference>
<dbReference type="FunFam" id="3.90.640.10:FF:000003">
    <property type="entry name" value="Molecular chaperone DnaK"/>
    <property type="match status" value="1"/>
</dbReference>
<keyword evidence="11" id="KW-0346">Stress response</keyword>
<evidence type="ECO:0000256" key="4">
    <source>
        <dbReference type="ARBA" id="ARBA00022840"/>
    </source>
</evidence>
<dbReference type="AlphaFoldDB" id="K1WGX3"/>
<evidence type="ECO:0000256" key="6">
    <source>
        <dbReference type="ARBA" id="ARBA00023128"/>
    </source>
</evidence>
<evidence type="ECO:0000256" key="10">
    <source>
        <dbReference type="SAM" id="MobiDB-lite"/>
    </source>
</evidence>
<dbReference type="SUPFAM" id="SSF100934">
    <property type="entry name" value="Heat shock protein 70kD (HSP70), C-terminal subdomain"/>
    <property type="match status" value="1"/>
</dbReference>
<protein>
    <recommendedName>
        <fullName evidence="8">Iron-sulfur cluster biogenesis chaperone, mitochondrial</fullName>
    </recommendedName>
</protein>
<evidence type="ECO:0000313" key="12">
    <source>
        <dbReference type="Proteomes" id="UP000006757"/>
    </source>
</evidence>
<sequence>MYGITRSLRSTPVSALRAATRTATPSLGSRRWNSKVSGPVIGIDLGTTNSCVSIFEAGSPKVLENSEGARTTPSVVAFTKDGERLVGQPARRQAVVNAENTIFASKRLIGRKFSDAEVQRDIKQVPYKIVPHTNGDAWVEARGEKYSPSQIGAFVVGKMKDTASSYLGKPVKHAVITVPAYFNDSQRQATKDAGQIAGLDVLRVINEPTAAALAYGLDKNDSAVIAVYDLGGGTFDISILEMQKGVFEVKSTNGDTHLGGEDFDIALVNYILEEFKKQEGIDVSNDRMAIQRVREAAERAKIELSSTSQTDISLPYITATAEGPKHINITLTRSKLEQIVKPLIDRTNEPCQKALRDAGIKPSELNDVILVGGMTRMPKVIETVKATFGKEPSKGVNPDEAVAMGAAIQAGVLAGNVTDILLLDVTPLSLGIETLGGVFTRLINRNTTIPTKKSQSFSTAADGQTAIEVKVYQGERELVRDNKLLGNFQLTGLPPAPKGVPQIQITFDIDADGIVNVSAVDKATNREQSMTIASSSGLSDNEIENMVADAERYAEEDKARRAVIEDKVYQGERELVRDNKLLGNFQLTGLPPAPKGVPQIQITFDIDADGIVNVSAVDKATNREQSMTIASSSGLSDNEIENMVADAERYAEEDKARRAVIEEADKGESFVADTEKSMAEFESQFDAAEREKVKKLLAELREISAKGASGDASVKGEDIKAAMDAAQQASLGLFQKVYESRKQSGEAEAKPEEPKEGEPKKE</sequence>
<dbReference type="OrthoDB" id="2401965at2759"/>
<evidence type="ECO:0000256" key="8">
    <source>
        <dbReference type="ARBA" id="ARBA00070638"/>
    </source>
</evidence>
<dbReference type="CDD" id="cd11733">
    <property type="entry name" value="ASKHA_NBD_HSP70_HSPA9"/>
    <property type="match status" value="1"/>
</dbReference>
<evidence type="ECO:0000256" key="9">
    <source>
        <dbReference type="RuleBase" id="RU003322"/>
    </source>
</evidence>
<reference evidence="11 12" key="1">
    <citation type="journal article" date="2012" name="Eukaryot. Cell">
        <title>Genome sequence of the Trichosporon asahii environmental strain CBS 8904.</title>
        <authorList>
            <person name="Yang R.Y."/>
            <person name="Li H.T."/>
            <person name="Zhu H."/>
            <person name="Zhou G.P."/>
            <person name="Wang M."/>
            <person name="Wang L."/>
        </authorList>
    </citation>
    <scope>NUCLEOTIDE SEQUENCE [LARGE SCALE GENOMIC DNA]</scope>
    <source>
        <strain evidence="11 12">CBS 8904</strain>
    </source>
</reference>